<dbReference type="PANTHER" id="PTHR43642:SF1">
    <property type="entry name" value="HYBRID SIGNAL TRANSDUCTION HISTIDINE KINASE G"/>
    <property type="match status" value="1"/>
</dbReference>
<protein>
    <submittedName>
        <fullName evidence="2">Hypothetical 71.1 kDa protein</fullName>
    </submittedName>
</protein>
<evidence type="ECO:0000313" key="2">
    <source>
        <dbReference type="EMBL" id="AAK00175.1"/>
    </source>
</evidence>
<dbReference type="AlphaFoldDB" id="Q9AQ05"/>
<reference evidence="2" key="1">
    <citation type="submission" date="2000-01" db="EMBL/GenBank/DDBJ databases">
        <title>Molecular characterization of nodulation functions, SSU rRNA and dnaK genes in the lupin Bradyrhizobium reveals distinct phylogenetic pathways of the symbiotic and housekeeping loci in the Bradyrhizobium genus.</title>
        <authorList>
            <person name="Stepkowski T."/>
            <person name="Swiderska A."/>
            <person name="Miedzinska K."/>
            <person name="Czaplinska M."/>
            <person name="Biesiadka J."/>
            <person name="Swiderski M."/>
            <person name="Legocki A."/>
        </authorList>
    </citation>
    <scope>NUCLEOTIDE SEQUENCE</scope>
    <source>
        <strain evidence="2">WM9</strain>
    </source>
</reference>
<accession>Q9AQ05</accession>
<organism evidence="2">
    <name type="scientific">Bradyrhizobium sp. (strain WM9)</name>
    <dbReference type="NCBI Taxonomy" id="133505"/>
    <lineage>
        <taxon>Bacteria</taxon>
        <taxon>Pseudomonadati</taxon>
        <taxon>Pseudomonadota</taxon>
        <taxon>Alphaproteobacteria</taxon>
        <taxon>Hyphomicrobiales</taxon>
        <taxon>Nitrobacteraceae</taxon>
        <taxon>Bradyrhizobium</taxon>
    </lineage>
</organism>
<dbReference type="InterPro" id="IPR029016">
    <property type="entry name" value="GAF-like_dom_sf"/>
</dbReference>
<dbReference type="SUPFAM" id="SSF55781">
    <property type="entry name" value="GAF domain-like"/>
    <property type="match status" value="1"/>
</dbReference>
<feature type="domain" description="GAF" evidence="1">
    <location>
        <begin position="435"/>
        <end position="588"/>
    </location>
</feature>
<name>Q9AQ05_BRASW</name>
<proteinExistence type="predicted"/>
<dbReference type="EMBL" id="AF222754">
    <property type="protein sequence ID" value="AAK00175.1"/>
    <property type="molecule type" value="Genomic_DNA"/>
</dbReference>
<dbReference type="InterPro" id="IPR053159">
    <property type="entry name" value="Hybrid_Histidine_Kinase"/>
</dbReference>
<evidence type="ECO:0000259" key="1">
    <source>
        <dbReference type="SMART" id="SM00065"/>
    </source>
</evidence>
<dbReference type="InterPro" id="IPR003018">
    <property type="entry name" value="GAF"/>
</dbReference>
<dbReference type="SMART" id="SM00065">
    <property type="entry name" value="GAF"/>
    <property type="match status" value="1"/>
</dbReference>
<dbReference type="Pfam" id="PF01590">
    <property type="entry name" value="GAF"/>
    <property type="match status" value="1"/>
</dbReference>
<sequence>MTDQTTLATLAVLTRILPPASFTDANLSALVICRAVTMSLEYGNTDASCTHYAWLGRISAGRFGDYQAADKFGRLACDLVDRSEFPRFRAPVYLAVGCNVIPWTKPLRDGRVLIRRAHEAAVISGDLIYEAYSLVHLTSNMIMAGDPLREVQNEIEKSIATTRNRKVQFAADTIDAQLAIIRTMRGLTRSFGCFDDQQFNELDVERSLAGSPERSPSQTVYWIRKLQARFLAGDYAAAVGARSKAEPQLWTMPTEPLIAEFHFYGALSHSCYCDKLGESQQQQHRDIIDAHYRQLQILATNCPENFENRAALVGAEIARRECRDTDAMRLYEHSIQTAARNGFVHHEAIACELAARFYAARGFDRISRVYLQDARRGYLRWGADGKVRQLEELHPHLMHQEAPLAVNGMTIGAPVEHLDLATVIKVSQAISGEIVLQKLIDKLMRTTIEQAGAERGLLILLHGGEPRIEAEGKTVADALVVKVDEQPVTPMALPESVLHFVLRVRENVVLEDAVAQPSFAEDPYIRERKARSILCLPLITQGKLIGVLYLENNLAPRIFSAARTSMQKMLASQGATALEHSRLYREVQQREAKIRRLLDANIIGIFIIHEGGEIIAKQIKPSSRWLDTTKKISAQAE</sequence>
<dbReference type="Gene3D" id="3.30.450.40">
    <property type="match status" value="1"/>
</dbReference>
<dbReference type="PANTHER" id="PTHR43642">
    <property type="entry name" value="HYBRID SIGNAL TRANSDUCTION HISTIDINE KINASE G"/>
    <property type="match status" value="1"/>
</dbReference>